<dbReference type="RefSeq" id="XP_040707221.1">
    <property type="nucleotide sequence ID" value="XM_040850228.1"/>
</dbReference>
<reference evidence="2" key="1">
    <citation type="journal article" date="2017" name="Genome Biol.">
        <title>Comparative genomics reveals high biological diversity and specific adaptations in the industrially and medically important fungal genus Aspergillus.</title>
        <authorList>
            <person name="de Vries R.P."/>
            <person name="Riley R."/>
            <person name="Wiebenga A."/>
            <person name="Aguilar-Osorio G."/>
            <person name="Amillis S."/>
            <person name="Uchima C.A."/>
            <person name="Anderluh G."/>
            <person name="Asadollahi M."/>
            <person name="Askin M."/>
            <person name="Barry K."/>
            <person name="Battaglia E."/>
            <person name="Bayram O."/>
            <person name="Benocci T."/>
            <person name="Braus-Stromeyer S.A."/>
            <person name="Caldana C."/>
            <person name="Canovas D."/>
            <person name="Cerqueira G.C."/>
            <person name="Chen F."/>
            <person name="Chen W."/>
            <person name="Choi C."/>
            <person name="Clum A."/>
            <person name="Dos Santos R.A."/>
            <person name="Damasio A.R."/>
            <person name="Diallinas G."/>
            <person name="Emri T."/>
            <person name="Fekete E."/>
            <person name="Flipphi M."/>
            <person name="Freyberg S."/>
            <person name="Gallo A."/>
            <person name="Gournas C."/>
            <person name="Habgood R."/>
            <person name="Hainaut M."/>
            <person name="Harispe M.L."/>
            <person name="Henrissat B."/>
            <person name="Hilden K.S."/>
            <person name="Hope R."/>
            <person name="Hossain A."/>
            <person name="Karabika E."/>
            <person name="Karaffa L."/>
            <person name="Karanyi Z."/>
            <person name="Krasevec N."/>
            <person name="Kuo A."/>
            <person name="Kusch H."/>
            <person name="LaButti K."/>
            <person name="Lagendijk E.L."/>
            <person name="Lapidus A."/>
            <person name="Levasseur A."/>
            <person name="Lindquist E."/>
            <person name="Lipzen A."/>
            <person name="Logrieco A.F."/>
            <person name="MacCabe A."/>
            <person name="Maekelae M.R."/>
            <person name="Malavazi I."/>
            <person name="Melin P."/>
            <person name="Meyer V."/>
            <person name="Mielnichuk N."/>
            <person name="Miskei M."/>
            <person name="Molnar A.P."/>
            <person name="Mule G."/>
            <person name="Ngan C.Y."/>
            <person name="Orejas M."/>
            <person name="Orosz E."/>
            <person name="Ouedraogo J.P."/>
            <person name="Overkamp K.M."/>
            <person name="Park H.-S."/>
            <person name="Perrone G."/>
            <person name="Piumi F."/>
            <person name="Punt P.J."/>
            <person name="Ram A.F."/>
            <person name="Ramon A."/>
            <person name="Rauscher S."/>
            <person name="Record E."/>
            <person name="Riano-Pachon D.M."/>
            <person name="Robert V."/>
            <person name="Roehrig J."/>
            <person name="Ruller R."/>
            <person name="Salamov A."/>
            <person name="Salih N.S."/>
            <person name="Samson R.A."/>
            <person name="Sandor E."/>
            <person name="Sanguinetti M."/>
            <person name="Schuetze T."/>
            <person name="Sepcic K."/>
            <person name="Shelest E."/>
            <person name="Sherlock G."/>
            <person name="Sophianopoulou V."/>
            <person name="Squina F.M."/>
            <person name="Sun H."/>
            <person name="Susca A."/>
            <person name="Todd R.B."/>
            <person name="Tsang A."/>
            <person name="Unkles S.E."/>
            <person name="van de Wiele N."/>
            <person name="van Rossen-Uffink D."/>
            <person name="Oliveira J.V."/>
            <person name="Vesth T.C."/>
            <person name="Visser J."/>
            <person name="Yu J.-H."/>
            <person name="Zhou M."/>
            <person name="Andersen M.R."/>
            <person name="Archer D.B."/>
            <person name="Baker S.E."/>
            <person name="Benoit I."/>
            <person name="Brakhage A.A."/>
            <person name="Braus G.H."/>
            <person name="Fischer R."/>
            <person name="Frisvad J.C."/>
            <person name="Goldman G.H."/>
            <person name="Houbraken J."/>
            <person name="Oakley B."/>
            <person name="Pocsi I."/>
            <person name="Scazzocchio C."/>
            <person name="Seiboth B."/>
            <person name="vanKuyk P.A."/>
            <person name="Wortman J."/>
            <person name="Dyer P.S."/>
            <person name="Grigoriev I.V."/>
        </authorList>
    </citation>
    <scope>NUCLEOTIDE SEQUENCE [LARGE SCALE GENOMIC DNA]</scope>
    <source>
        <strain evidence="2">CBS 593.65</strain>
    </source>
</reference>
<keyword evidence="2" id="KW-1185">Reference proteome</keyword>
<name>A0A1L9TVH9_9EURO</name>
<gene>
    <name evidence="1" type="ORF">ASPSYDRAFT_63252</name>
</gene>
<dbReference type="EMBL" id="KV878582">
    <property type="protein sequence ID" value="OJJ63415.1"/>
    <property type="molecule type" value="Genomic_DNA"/>
</dbReference>
<dbReference type="GeneID" id="63766301"/>
<sequence length="308" mass="34550">MMPNTARLLTTNTAYLLDEARIKYVAIGWQALDTIGEEKPPGEVDMAILDGQIADAIKHLVTAGFDQPCNRPNCAELKIDRGDPVIKERELARARELRPELGSKPVLDPESGYAGHCWAYARWHGIAEAHFHINGADYLLSLHRKSQTLWWMSDEEFGITKEDLAIANAPGSENPHPHLILSTDAERIPPRGEPYNGSGPWGTLYAVKILNPDSFTDAVFFLLCRYLNHEEHLDKMCLNMIACLKDKSPNRLKKNVRPEFKHLWDAFNGRANSKVLPLVAAKYARSYLAGRNELGPLPLPPVREEGLD</sequence>
<evidence type="ECO:0000313" key="1">
    <source>
        <dbReference type="EMBL" id="OJJ63415.1"/>
    </source>
</evidence>
<proteinExistence type="predicted"/>
<dbReference type="OrthoDB" id="4442261at2759"/>
<dbReference type="AlphaFoldDB" id="A0A1L9TVH9"/>
<dbReference type="VEuPathDB" id="FungiDB:ASPSYDRAFT_63252"/>
<protein>
    <submittedName>
        <fullName evidence="1">Uncharacterized protein</fullName>
    </submittedName>
</protein>
<accession>A0A1L9TVH9</accession>
<organism evidence="1 2">
    <name type="scientific">Aspergillus sydowii CBS 593.65</name>
    <dbReference type="NCBI Taxonomy" id="1036612"/>
    <lineage>
        <taxon>Eukaryota</taxon>
        <taxon>Fungi</taxon>
        <taxon>Dikarya</taxon>
        <taxon>Ascomycota</taxon>
        <taxon>Pezizomycotina</taxon>
        <taxon>Eurotiomycetes</taxon>
        <taxon>Eurotiomycetidae</taxon>
        <taxon>Eurotiales</taxon>
        <taxon>Aspergillaceae</taxon>
        <taxon>Aspergillus</taxon>
        <taxon>Aspergillus subgen. Nidulantes</taxon>
    </lineage>
</organism>
<dbReference type="Proteomes" id="UP000184356">
    <property type="component" value="Unassembled WGS sequence"/>
</dbReference>
<evidence type="ECO:0000313" key="2">
    <source>
        <dbReference type="Proteomes" id="UP000184356"/>
    </source>
</evidence>